<evidence type="ECO:0000256" key="6">
    <source>
        <dbReference type="ARBA" id="ARBA00023004"/>
    </source>
</evidence>
<dbReference type="InterPro" id="IPR034505">
    <property type="entry name" value="Coproporphyrinogen-III_oxidase"/>
</dbReference>
<dbReference type="SFLD" id="SFLDS00029">
    <property type="entry name" value="Radical_SAM"/>
    <property type="match status" value="1"/>
</dbReference>
<evidence type="ECO:0000256" key="10">
    <source>
        <dbReference type="SAM" id="MobiDB-lite"/>
    </source>
</evidence>
<dbReference type="GO" id="GO:0046872">
    <property type="term" value="F:metal ion binding"/>
    <property type="evidence" value="ECO:0007669"/>
    <property type="project" value="UniProtKB-UniRule"/>
</dbReference>
<dbReference type="SFLD" id="SFLDG01082">
    <property type="entry name" value="B12-binding_domain_containing"/>
    <property type="match status" value="1"/>
</dbReference>
<dbReference type="NCBIfam" id="TIGR00539">
    <property type="entry name" value="hemN_rel"/>
    <property type="match status" value="1"/>
</dbReference>
<organism evidence="12 13">
    <name type="scientific">Mediterraneibacter butyricigenes</name>
    <dbReference type="NCBI Taxonomy" id="2316025"/>
    <lineage>
        <taxon>Bacteria</taxon>
        <taxon>Bacillati</taxon>
        <taxon>Bacillota</taxon>
        <taxon>Clostridia</taxon>
        <taxon>Lachnospirales</taxon>
        <taxon>Lachnospiraceae</taxon>
        <taxon>Mediterraneibacter</taxon>
    </lineage>
</organism>
<comment type="function">
    <text evidence="9">Probably acts as a heme chaperone, transferring heme to an unknown acceptor. Binds one molecule of heme per monomer, possibly covalently. Binds 1 [4Fe-4S] cluster. The cluster is coordinated with 3 cysteines and an exchangeable S-adenosyl-L-methionine.</text>
</comment>
<proteinExistence type="inferred from homology"/>
<dbReference type="GO" id="GO:0051539">
    <property type="term" value="F:4 iron, 4 sulfur cluster binding"/>
    <property type="evidence" value="ECO:0007669"/>
    <property type="project" value="UniProtKB-UniRule"/>
</dbReference>
<comment type="subcellular location">
    <subcellularLocation>
        <location evidence="9">Cytoplasm</location>
    </subcellularLocation>
</comment>
<dbReference type="SFLD" id="SFLDG01065">
    <property type="entry name" value="anaerobic_coproporphyrinogen-I"/>
    <property type="match status" value="1"/>
</dbReference>
<evidence type="ECO:0000259" key="11">
    <source>
        <dbReference type="PROSITE" id="PS51918"/>
    </source>
</evidence>
<dbReference type="SFLD" id="SFLDF00562">
    <property type="entry name" value="HemN-like__clustered_with_heat"/>
    <property type="match status" value="1"/>
</dbReference>
<evidence type="ECO:0000256" key="1">
    <source>
        <dbReference type="ARBA" id="ARBA00006100"/>
    </source>
</evidence>
<dbReference type="Proteomes" id="UP000265643">
    <property type="component" value="Unassembled WGS sequence"/>
</dbReference>
<dbReference type="EMBL" id="BHGK01000001">
    <property type="protein sequence ID" value="GCA68176.1"/>
    <property type="molecule type" value="Genomic_DNA"/>
</dbReference>
<protein>
    <recommendedName>
        <fullName evidence="2 9">Heme chaperone HemW</fullName>
    </recommendedName>
</protein>
<reference evidence="13" key="1">
    <citation type="submission" date="2018-09" db="EMBL/GenBank/DDBJ databases">
        <title>Draft Genome Sequence of Mediterraneibacter sp. KCTC 15684.</title>
        <authorList>
            <person name="Kim J.S."/>
            <person name="Han K.I."/>
            <person name="Suh M.K."/>
            <person name="Lee K.C."/>
            <person name="Eom M.K."/>
            <person name="Lee J.H."/>
            <person name="Park S.H."/>
            <person name="Kang S.W."/>
            <person name="Park J.E."/>
            <person name="Oh B.S."/>
            <person name="Yu S.Y."/>
            <person name="Choi S.H."/>
            <person name="Lee D.H."/>
            <person name="Yoon H."/>
            <person name="Kim B."/>
            <person name="Yang S.J."/>
            <person name="Lee J.S."/>
        </authorList>
    </citation>
    <scope>NUCLEOTIDE SEQUENCE [LARGE SCALE GENOMIC DNA]</scope>
    <source>
        <strain evidence="13">KCTC 15684</strain>
    </source>
</reference>
<keyword evidence="7 9" id="KW-0411">Iron-sulfur</keyword>
<evidence type="ECO:0000256" key="2">
    <source>
        <dbReference type="ARBA" id="ARBA00017228"/>
    </source>
</evidence>
<dbReference type="GO" id="GO:0005737">
    <property type="term" value="C:cytoplasm"/>
    <property type="evidence" value="ECO:0007669"/>
    <property type="project" value="UniProtKB-SubCell"/>
</dbReference>
<dbReference type="Pfam" id="PF06969">
    <property type="entry name" value="HemN_C"/>
    <property type="match status" value="1"/>
</dbReference>
<keyword evidence="13" id="KW-1185">Reference proteome</keyword>
<comment type="similarity">
    <text evidence="1">Belongs to the anaerobic coproporphyrinogen-III oxidase family. HemW subfamily.</text>
</comment>
<dbReference type="InterPro" id="IPR013785">
    <property type="entry name" value="Aldolase_TIM"/>
</dbReference>
<feature type="domain" description="Radical SAM core" evidence="11">
    <location>
        <begin position="1"/>
        <end position="251"/>
    </location>
</feature>
<dbReference type="InterPro" id="IPR058240">
    <property type="entry name" value="rSAM_sf"/>
</dbReference>
<feature type="region of interest" description="Disordered" evidence="10">
    <location>
        <begin position="213"/>
        <end position="233"/>
    </location>
</feature>
<dbReference type="GO" id="GO:0006779">
    <property type="term" value="P:porphyrin-containing compound biosynthetic process"/>
    <property type="evidence" value="ECO:0007669"/>
    <property type="project" value="InterPro"/>
</dbReference>
<evidence type="ECO:0000256" key="8">
    <source>
        <dbReference type="ARBA" id="ARBA00023186"/>
    </source>
</evidence>
<dbReference type="SFLD" id="SFLDF00288">
    <property type="entry name" value="HemN-like__clustered_with_nucl"/>
    <property type="match status" value="1"/>
</dbReference>
<dbReference type="PROSITE" id="PS51918">
    <property type="entry name" value="RADICAL_SAM"/>
    <property type="match status" value="1"/>
</dbReference>
<dbReference type="InterPro" id="IPR006638">
    <property type="entry name" value="Elp3/MiaA/NifB-like_rSAM"/>
</dbReference>
<dbReference type="Pfam" id="PF04055">
    <property type="entry name" value="Radical_SAM"/>
    <property type="match status" value="1"/>
</dbReference>
<evidence type="ECO:0000256" key="7">
    <source>
        <dbReference type="ARBA" id="ARBA00023014"/>
    </source>
</evidence>
<dbReference type="SUPFAM" id="SSF102114">
    <property type="entry name" value="Radical SAM enzymes"/>
    <property type="match status" value="1"/>
</dbReference>
<dbReference type="InterPro" id="IPR010723">
    <property type="entry name" value="HemN_C"/>
</dbReference>
<dbReference type="PANTHER" id="PTHR13932">
    <property type="entry name" value="COPROPORPHYRINIGEN III OXIDASE"/>
    <property type="match status" value="1"/>
</dbReference>
<gene>
    <name evidence="12" type="primary">hemN</name>
    <name evidence="12" type="ORF">KGMB01110_26120</name>
</gene>
<keyword evidence="9" id="KW-0004">4Fe-4S</keyword>
<keyword evidence="3 9" id="KW-0349">Heme</keyword>
<comment type="caution">
    <text evidence="12">The sequence shown here is derived from an EMBL/GenBank/DDBJ whole genome shotgun (WGS) entry which is preliminary data.</text>
</comment>
<evidence type="ECO:0000256" key="4">
    <source>
        <dbReference type="ARBA" id="ARBA00022691"/>
    </source>
</evidence>
<dbReference type="CDD" id="cd01335">
    <property type="entry name" value="Radical_SAM"/>
    <property type="match status" value="1"/>
</dbReference>
<keyword evidence="6 9" id="KW-0408">Iron</keyword>
<evidence type="ECO:0000256" key="5">
    <source>
        <dbReference type="ARBA" id="ARBA00022723"/>
    </source>
</evidence>
<accession>A0A391P772</accession>
<dbReference type="Gene3D" id="3.20.20.70">
    <property type="entry name" value="Aldolase class I"/>
    <property type="match status" value="1"/>
</dbReference>
<dbReference type="InterPro" id="IPR004559">
    <property type="entry name" value="HemW-like"/>
</dbReference>
<dbReference type="AlphaFoldDB" id="A0A391P772"/>
<sequence length="398" mass="46162">MEMENLELYLHIPFCVRKCAYCDFLSHTPEKGEIEAYVKALKEEIASYKNIFDSCQVSTIFFGGGTPSLLTAEQMKEILDGIWTHFRLEDTAEITMELNPGTATREHLIGYRSAGVNRLSIGLQSVHDKELKMLGRIHDYQTFLNTYQGAREAGFENINVDLISAIPGQSVESWEESLRTVVGLNPEHLSAYSLIIEEGTPFYEIYGEKNQETEQIHGEKQREEKEKLPSEEEERLMYERTRELLAEYGYQQYEISNYAKPGYECRHNLGYWERVPYLGLGVGASSLIRYREKEYRYHHVTEVDEYIKFAGTPEKLVREPEEVVRRAQIEEFMFLGLRKCQGIGKSEFRKRFGVPIEEIYGDILQKQERLGLIRIGADQISLTERGMDLSNYVFAQYL</sequence>
<dbReference type="InterPro" id="IPR007197">
    <property type="entry name" value="rSAM"/>
</dbReference>
<keyword evidence="8 9" id="KW-0143">Chaperone</keyword>
<evidence type="ECO:0000313" key="13">
    <source>
        <dbReference type="Proteomes" id="UP000265643"/>
    </source>
</evidence>
<evidence type="ECO:0000256" key="9">
    <source>
        <dbReference type="RuleBase" id="RU364116"/>
    </source>
</evidence>
<dbReference type="SMART" id="SM00729">
    <property type="entry name" value="Elp3"/>
    <property type="match status" value="1"/>
</dbReference>
<keyword evidence="4 9" id="KW-0949">S-adenosyl-L-methionine</keyword>
<evidence type="ECO:0000313" key="12">
    <source>
        <dbReference type="EMBL" id="GCA68176.1"/>
    </source>
</evidence>
<evidence type="ECO:0000256" key="3">
    <source>
        <dbReference type="ARBA" id="ARBA00022617"/>
    </source>
</evidence>
<dbReference type="GO" id="GO:0004109">
    <property type="term" value="F:coproporphyrinogen oxidase activity"/>
    <property type="evidence" value="ECO:0007669"/>
    <property type="project" value="InterPro"/>
</dbReference>
<keyword evidence="9" id="KW-0963">Cytoplasm</keyword>
<dbReference type="PANTHER" id="PTHR13932:SF5">
    <property type="entry name" value="RADICAL S-ADENOSYL METHIONINE DOMAIN-CONTAINING PROTEIN 1, MITOCHONDRIAL"/>
    <property type="match status" value="1"/>
</dbReference>
<keyword evidence="5 9" id="KW-0479">Metal-binding</keyword>
<name>A0A391P772_9FIRM</name>